<evidence type="ECO:0000259" key="8">
    <source>
        <dbReference type="SMART" id="SM00888"/>
    </source>
</evidence>
<evidence type="ECO:0000256" key="2">
    <source>
        <dbReference type="ARBA" id="ARBA00007411"/>
    </source>
</evidence>
<comment type="function">
    <text evidence="1 7">Promotes the exchange of GDP for GTP in EF-1-alpha/GDP, thus allowing the regeneration of EF-1-alpha/GTP that could then be used to form the ternary complex EF-1-alpha/GTP/AAtRNA.</text>
</comment>
<dbReference type="EMBL" id="ABYV02000005">
    <property type="protein sequence ID" value="EFC93870.1"/>
    <property type="molecule type" value="Genomic_DNA"/>
</dbReference>
<gene>
    <name evidence="7" type="primary">ef1b</name>
    <name evidence="9" type="ORF">METSMIF1_02256</name>
</gene>
<evidence type="ECO:0000256" key="4">
    <source>
        <dbReference type="ARBA" id="ARBA00022768"/>
    </source>
</evidence>
<dbReference type="HAMAP" id="MF_00043">
    <property type="entry name" value="EF1_beta"/>
    <property type="match status" value="1"/>
</dbReference>
<evidence type="ECO:0000313" key="10">
    <source>
        <dbReference type="Proteomes" id="UP000004028"/>
    </source>
</evidence>
<reference evidence="9 10" key="1">
    <citation type="submission" date="2010-01" db="EMBL/GenBank/DDBJ databases">
        <authorList>
            <person name="Weinstock G."/>
            <person name="Sodergren E."/>
            <person name="Clifton S."/>
            <person name="Fulton L."/>
            <person name="Fulton B."/>
            <person name="Courtney L."/>
            <person name="Fronick C."/>
            <person name="Harrison M."/>
            <person name="Strong C."/>
            <person name="Farmer C."/>
            <person name="Delahaunty K."/>
            <person name="Markovic C."/>
            <person name="Hall O."/>
            <person name="Minx P."/>
            <person name="Tomlinson C."/>
            <person name="Mitreva M."/>
            <person name="Nelson J."/>
            <person name="Hou S."/>
            <person name="Wollam A."/>
            <person name="Pepin K.H."/>
            <person name="Johnson M."/>
            <person name="Bhonagiri V."/>
            <person name="Nash W.E."/>
            <person name="Warren W."/>
            <person name="Chinwalla A."/>
            <person name="Mardis E.R."/>
            <person name="Wilson R.K."/>
        </authorList>
    </citation>
    <scope>NUCLEOTIDE SEQUENCE [LARGE SCALE GENOMIC DNA]</scope>
    <source>
        <strain evidence="9 10">DSM 2374</strain>
    </source>
</reference>
<comment type="similarity">
    <text evidence="2 7">Belongs to the EF-1-beta/EF-1-delta family.</text>
</comment>
<dbReference type="Proteomes" id="UP000004028">
    <property type="component" value="Unassembled WGS sequence"/>
</dbReference>
<accession>D2ZN52</accession>
<name>D2ZN52_METSM</name>
<dbReference type="InterPro" id="IPR004542">
    <property type="entry name" value="Transl_elong_EF1B_B_arc"/>
</dbReference>
<dbReference type="Gene3D" id="3.30.70.60">
    <property type="match status" value="1"/>
</dbReference>
<feature type="domain" description="Translation elongation factor EF1B beta/delta subunit guanine nucleotide exchange" evidence="8">
    <location>
        <begin position="5"/>
        <end position="90"/>
    </location>
</feature>
<dbReference type="Pfam" id="PF00736">
    <property type="entry name" value="EF1_GNE"/>
    <property type="match status" value="1"/>
</dbReference>
<sequence>MLMGEVVATLKIMPESPDVDLEALKAAIQAAMPAEAEFHKIEEEPIAFGLVALNLIFIIEDGEGGTESTEEAMAKLADVASVEITDTRRLM</sequence>
<evidence type="ECO:0000313" key="9">
    <source>
        <dbReference type="EMBL" id="EFC93870.1"/>
    </source>
</evidence>
<dbReference type="HOGENOM" id="CLU_165896_0_0_2"/>
<evidence type="ECO:0000256" key="6">
    <source>
        <dbReference type="ARBA" id="ARBA00032274"/>
    </source>
</evidence>
<keyword evidence="5 7" id="KW-0648">Protein biosynthesis</keyword>
<dbReference type="InterPro" id="IPR014038">
    <property type="entry name" value="EF1B_bsu/dsu_GNE"/>
</dbReference>
<dbReference type="CDD" id="cd00292">
    <property type="entry name" value="EF1B"/>
    <property type="match status" value="1"/>
</dbReference>
<dbReference type="GO" id="GO:0003746">
    <property type="term" value="F:translation elongation factor activity"/>
    <property type="evidence" value="ECO:0007669"/>
    <property type="project" value="UniProtKB-UniRule"/>
</dbReference>
<dbReference type="NCBIfam" id="TIGR00489">
    <property type="entry name" value="aEF-1_beta"/>
    <property type="match status" value="1"/>
</dbReference>
<proteinExistence type="inferred from homology"/>
<dbReference type="SMART" id="SM00888">
    <property type="entry name" value="EF1_GNE"/>
    <property type="match status" value="1"/>
</dbReference>
<evidence type="ECO:0000256" key="5">
    <source>
        <dbReference type="ARBA" id="ARBA00022917"/>
    </source>
</evidence>
<keyword evidence="4 7" id="KW-0251">Elongation factor</keyword>
<comment type="caution">
    <text evidence="9">The sequence shown here is derived from an EMBL/GenBank/DDBJ whole genome shotgun (WGS) entry which is preliminary data.</text>
</comment>
<dbReference type="InterPro" id="IPR014717">
    <property type="entry name" value="Transl_elong_EF1B/ribsomal_bS6"/>
</dbReference>
<dbReference type="SUPFAM" id="SSF54984">
    <property type="entry name" value="eEF-1beta-like"/>
    <property type="match status" value="1"/>
</dbReference>
<evidence type="ECO:0000256" key="3">
    <source>
        <dbReference type="ARBA" id="ARBA00017600"/>
    </source>
</evidence>
<dbReference type="NCBIfam" id="NF001670">
    <property type="entry name" value="PRK00435.1"/>
    <property type="match status" value="1"/>
</dbReference>
<dbReference type="PANTHER" id="PTHR39647:SF1">
    <property type="entry name" value="ELONGATION FACTOR 1-BETA"/>
    <property type="match status" value="1"/>
</dbReference>
<dbReference type="InterPro" id="IPR036219">
    <property type="entry name" value="eEF-1beta-like_sf"/>
</dbReference>
<protein>
    <recommendedName>
        <fullName evidence="3 7">Elongation factor 1-beta</fullName>
        <shortName evidence="7">EF-1-beta</shortName>
    </recommendedName>
    <alternativeName>
        <fullName evidence="6 7">aEF-1beta</fullName>
    </alternativeName>
</protein>
<dbReference type="PANTHER" id="PTHR39647">
    <property type="entry name" value="ELONGATION FACTOR 1-BETA"/>
    <property type="match status" value="1"/>
</dbReference>
<evidence type="ECO:0000256" key="7">
    <source>
        <dbReference type="HAMAP-Rule" id="MF_00043"/>
    </source>
</evidence>
<dbReference type="PIRSF" id="PIRSF006521">
    <property type="entry name" value="Transl_elong_EF1B_B_arc"/>
    <property type="match status" value="1"/>
</dbReference>
<dbReference type="PATRIC" id="fig|521002.11.peg.243"/>
<organism evidence="9 10">
    <name type="scientific">Methanobrevibacter smithii DSM 2374</name>
    <dbReference type="NCBI Taxonomy" id="521002"/>
    <lineage>
        <taxon>Archaea</taxon>
        <taxon>Methanobacteriati</taxon>
        <taxon>Methanobacteriota</taxon>
        <taxon>Methanomada group</taxon>
        <taxon>Methanobacteria</taxon>
        <taxon>Methanobacteriales</taxon>
        <taxon>Methanobacteriaceae</taxon>
        <taxon>Methanobrevibacter</taxon>
    </lineage>
</organism>
<dbReference type="AlphaFoldDB" id="D2ZN52"/>
<evidence type="ECO:0000256" key="1">
    <source>
        <dbReference type="ARBA" id="ARBA00003815"/>
    </source>
</evidence>